<evidence type="ECO:0000313" key="3">
    <source>
        <dbReference type="Proteomes" id="UP000295496"/>
    </source>
</evidence>
<dbReference type="PANTHER" id="PTHR35810">
    <property type="entry name" value="CYTOPLASMIC PROTEIN-RELATED"/>
    <property type="match status" value="1"/>
</dbReference>
<dbReference type="EMBL" id="SMGJ01000002">
    <property type="protein sequence ID" value="TCK70527.1"/>
    <property type="molecule type" value="Genomic_DNA"/>
</dbReference>
<organism evidence="2 3">
    <name type="scientific">Lonepinella koalarum</name>
    <dbReference type="NCBI Taxonomy" id="53417"/>
    <lineage>
        <taxon>Bacteria</taxon>
        <taxon>Pseudomonadati</taxon>
        <taxon>Pseudomonadota</taxon>
        <taxon>Gammaproteobacteria</taxon>
        <taxon>Pasteurellales</taxon>
        <taxon>Pasteurellaceae</taxon>
        <taxon>Lonepinella</taxon>
    </lineage>
</organism>
<accession>A0A4R1L0L8</accession>
<protein>
    <recommendedName>
        <fullName evidence="1">Bro-N domain-containing protein</fullName>
    </recommendedName>
</protein>
<keyword evidence="3" id="KW-1185">Reference proteome</keyword>
<dbReference type="PIRSF" id="PIRSF015268">
    <property type="entry name" value="Virulence_RhuM"/>
    <property type="match status" value="1"/>
</dbReference>
<dbReference type="Pfam" id="PF13310">
    <property type="entry name" value="Virulence_RhuM"/>
    <property type="match status" value="1"/>
</dbReference>
<dbReference type="AlphaFoldDB" id="A0A4R1L0L8"/>
<dbReference type="RefSeq" id="WP_132300773.1">
    <property type="nucleotide sequence ID" value="NZ_CP170642.1"/>
</dbReference>
<feature type="domain" description="Bro-N" evidence="1">
    <location>
        <begin position="7"/>
        <end position="124"/>
    </location>
</feature>
<name>A0A4R1L0L8_9PAST</name>
<dbReference type="InterPro" id="IPR003497">
    <property type="entry name" value="BRO_N_domain"/>
</dbReference>
<evidence type="ECO:0000259" key="1">
    <source>
        <dbReference type="PROSITE" id="PS51750"/>
    </source>
</evidence>
<dbReference type="PANTHER" id="PTHR35810:SF1">
    <property type="entry name" value="CYTOPLASMIC PROTEIN"/>
    <property type="match status" value="1"/>
</dbReference>
<dbReference type="Proteomes" id="UP000295496">
    <property type="component" value="Unassembled WGS sequence"/>
</dbReference>
<evidence type="ECO:0000313" key="2">
    <source>
        <dbReference type="EMBL" id="TCK70527.1"/>
    </source>
</evidence>
<comment type="caution">
    <text evidence="2">The sequence shown here is derived from an EMBL/GenBank/DDBJ whole genome shotgun (WGS) entry which is preliminary data.</text>
</comment>
<sequence length="342" mass="40106">MRDLKELVQLNNFVLFQAENGKVNIDVYFQDNTLWLTQKAIAELFEKGRSTITEHLKKIFESGELDENSVCRNFRHTAADGKNYITQYYNLKAITAVGYRANSQRAVEFRKWATSVLHDYIIKGFALDDERLKQGQHFGIDYFDEMLERIREIRLSERRLYQKITDIYALSADYDSQADITKQFFATVQNKLHWAITGKTAAEIIYTEADATKIYMGLKTWKHAPNGKILKSDVVVAKNYLNEEHLKVLAQIVSAYLDMAEARAKNRQVMNMQDWDRFLAQFLELVDYPILKDSGKISMLQAKLKAESEYEKYRVIQDKNYESDFDREVKKLLIKEQLREQK</sequence>
<reference evidence="2 3" key="1">
    <citation type="submission" date="2019-03" db="EMBL/GenBank/DDBJ databases">
        <title>Genomic Encyclopedia of Type Strains, Phase IV (KMG-IV): sequencing the most valuable type-strain genomes for metagenomic binning, comparative biology and taxonomic classification.</title>
        <authorList>
            <person name="Goeker M."/>
        </authorList>
    </citation>
    <scope>NUCLEOTIDE SEQUENCE [LARGE SCALE GENOMIC DNA]</scope>
    <source>
        <strain evidence="2 3">DSM 10053</strain>
    </source>
</reference>
<gene>
    <name evidence="2" type="ORF">EV692_0806</name>
</gene>
<dbReference type="PROSITE" id="PS51750">
    <property type="entry name" value="BRO_N"/>
    <property type="match status" value="1"/>
</dbReference>
<dbReference type="InterPro" id="IPR011204">
    <property type="entry name" value="Virulence_RhuM-like"/>
</dbReference>
<proteinExistence type="predicted"/>